<protein>
    <submittedName>
        <fullName evidence="5">Inner membrane permease ygbN</fullName>
    </submittedName>
</protein>
<dbReference type="Gene3D" id="3.10.50.30">
    <property type="entry name" value="Transcription elongation factor, GreA/GreB, C-terminal domain"/>
    <property type="match status" value="1"/>
</dbReference>
<keyword evidence="2" id="KW-0732">Signal</keyword>
<dbReference type="InterPro" id="IPR036953">
    <property type="entry name" value="GreA/GreB_C_sf"/>
</dbReference>
<evidence type="ECO:0000256" key="2">
    <source>
        <dbReference type="SAM" id="SignalP"/>
    </source>
</evidence>
<feature type="transmembrane region" description="Helical" evidence="1">
    <location>
        <begin position="119"/>
        <end position="137"/>
    </location>
</feature>
<feature type="domain" description="Transcription elongation factor GreA/GreB C-terminal" evidence="3">
    <location>
        <begin position="477"/>
        <end position="553"/>
    </location>
</feature>
<dbReference type="Gene3D" id="1.10.286.20">
    <property type="match status" value="1"/>
</dbReference>
<dbReference type="AlphaFoldDB" id="A0A0A2VY27"/>
<dbReference type="GO" id="GO:0003677">
    <property type="term" value="F:DNA binding"/>
    <property type="evidence" value="ECO:0007669"/>
    <property type="project" value="InterPro"/>
</dbReference>
<feature type="chain" id="PRO_5002007343" evidence="2">
    <location>
        <begin position="24"/>
        <end position="563"/>
    </location>
</feature>
<accession>A0A0A2VY27</accession>
<feature type="transmembrane region" description="Helical" evidence="1">
    <location>
        <begin position="414"/>
        <end position="435"/>
    </location>
</feature>
<dbReference type="FunFam" id="1.10.286.20:FF:000002">
    <property type="entry name" value="Regulator of nucleoside diphosphate kinase"/>
    <property type="match status" value="1"/>
</dbReference>
<dbReference type="GO" id="GO:0032784">
    <property type="term" value="P:regulation of DNA-templated transcription elongation"/>
    <property type="evidence" value="ECO:0007669"/>
    <property type="project" value="InterPro"/>
</dbReference>
<gene>
    <name evidence="5" type="ORF">BBAD15_g3005</name>
</gene>
<dbReference type="SUPFAM" id="SSF54534">
    <property type="entry name" value="FKBP-like"/>
    <property type="match status" value="1"/>
</dbReference>
<evidence type="ECO:0000259" key="4">
    <source>
        <dbReference type="Pfam" id="PF14760"/>
    </source>
</evidence>
<feature type="signal peptide" evidence="2">
    <location>
        <begin position="1"/>
        <end position="23"/>
    </location>
</feature>
<evidence type="ECO:0000313" key="5">
    <source>
        <dbReference type="EMBL" id="KGQ11262.1"/>
    </source>
</evidence>
<dbReference type="InterPro" id="IPR003474">
    <property type="entry name" value="Glcn_transporter"/>
</dbReference>
<dbReference type="Pfam" id="PF02447">
    <property type="entry name" value="GntP_permease"/>
    <property type="match status" value="1"/>
</dbReference>
<feature type="transmembrane region" description="Helical" evidence="1">
    <location>
        <begin position="149"/>
        <end position="176"/>
    </location>
</feature>
<dbReference type="InterPro" id="IPR001437">
    <property type="entry name" value="Tscrpt_elong_fac_GreA/B_C"/>
</dbReference>
<sequence length="563" mass="59076">MRFRVHAFLALTLVSVIVALVTGVPFDKIVPTILGGFGSTLAGVALLVGLGAMIGRLLEISGGAKVLADTLIGTFGAHRAPFALGVASLLFGFPIFFDAGLVVMLPIIFSVAKQFGGSTLKYALPAAGAFAVMHALLPPHPGPVAASELLGANIGLLVVVGLIIAIPTWYIGAYLFGLYAGKKFDIPLPTSFLGKIEVDENHQPPSFGMVMAILLMPLVLIFLDTGLNTATVLGWVGADNTLVNFLRMLGKTPIALLITVFFALIVFSGKHSRQHLEKICDGALGPICGIILVTGAGGMFGGVLRASGIGDALAGVLSDTGMPVIVAAFVISTALRVAQGSATVALTTTAALVSPMVEATTGLSQFDLCFIVIAIAGGATVLSHVNDSGFWLVGRFLEMDEKTTLKTWTVMETLIGTIAFLLAALGSVILPAIIINELDAERLDRLLEQPQYAKAPVAEALNAELDRAEMCSPEKMPPDVVSMNSRVEFRDLSTQEVHVRTLVYPANLTDSDSQLSVMAPVGAALLGLRVGDSINWALPNGSQTHLEVLALHYQPEAAGELHR</sequence>
<comment type="caution">
    <text evidence="5">The sequence shown here is derived from an EMBL/GenBank/DDBJ whole genome shotgun (WGS) entry which is preliminary data.</text>
</comment>
<dbReference type="EMBL" id="ANFO01000230">
    <property type="protein sequence ID" value="KGQ11262.1"/>
    <property type="molecule type" value="Genomic_DNA"/>
</dbReference>
<dbReference type="PANTHER" id="PTHR30354">
    <property type="entry name" value="GNT FAMILY GLUCONATE TRANSPORTER"/>
    <property type="match status" value="1"/>
</dbReference>
<dbReference type="GO" id="GO:0070063">
    <property type="term" value="F:RNA polymerase binding"/>
    <property type="evidence" value="ECO:0007669"/>
    <property type="project" value="InterPro"/>
</dbReference>
<dbReference type="InterPro" id="IPR028625">
    <property type="entry name" value="Rnk"/>
</dbReference>
<name>A0A0A2VY27_BEABA</name>
<feature type="transmembrane region" description="Helical" evidence="1">
    <location>
        <begin position="212"/>
        <end position="236"/>
    </location>
</feature>
<evidence type="ECO:0000256" key="1">
    <source>
        <dbReference type="SAM" id="Phobius"/>
    </source>
</evidence>
<feature type="transmembrane region" description="Helical" evidence="1">
    <location>
        <begin position="279"/>
        <end position="304"/>
    </location>
</feature>
<feature type="transmembrane region" description="Helical" evidence="1">
    <location>
        <begin position="365"/>
        <end position="385"/>
    </location>
</feature>
<proteinExistence type="inferred from homology"/>
<keyword evidence="1" id="KW-0812">Transmembrane</keyword>
<feature type="transmembrane region" description="Helical" evidence="1">
    <location>
        <begin position="324"/>
        <end position="353"/>
    </location>
</feature>
<dbReference type="GO" id="GO:0005886">
    <property type="term" value="C:plasma membrane"/>
    <property type="evidence" value="ECO:0007669"/>
    <property type="project" value="TreeGrafter"/>
</dbReference>
<keyword evidence="1" id="KW-0472">Membrane</keyword>
<dbReference type="FunFam" id="3.10.50.30:FF:000002">
    <property type="entry name" value="Regulator of nucleoside diphosphate kinase"/>
    <property type="match status" value="1"/>
</dbReference>
<dbReference type="HOGENOM" id="CLU_027949_0_2_1"/>
<dbReference type="InterPro" id="IPR029462">
    <property type="entry name" value="Rnk_N"/>
</dbReference>
<reference evidence="5 6" key="1">
    <citation type="submission" date="2012-10" db="EMBL/GenBank/DDBJ databases">
        <title>Genome sequencing and analysis of entomopathogenic fungi Beauveria bassiana D1-5.</title>
        <authorList>
            <person name="Li Q."/>
            <person name="Wang L."/>
            <person name="Zhang Z."/>
            <person name="Wang Q."/>
            <person name="Ren J."/>
            <person name="Wang M."/>
            <person name="Xu W."/>
            <person name="Wang J."/>
            <person name="Lu Y."/>
            <person name="Du Q."/>
            <person name="Sun Z."/>
        </authorList>
    </citation>
    <scope>NUCLEOTIDE SEQUENCE [LARGE SCALE GENOMIC DNA]</scope>
    <source>
        <strain evidence="5 6">D1-5</strain>
    </source>
</reference>
<dbReference type="NCBIfam" id="TIGR00791">
    <property type="entry name" value="gntP"/>
    <property type="match status" value="1"/>
</dbReference>
<dbReference type="HAMAP" id="MF_00954">
    <property type="entry name" value="Rnk"/>
    <property type="match status" value="1"/>
</dbReference>
<dbReference type="Pfam" id="PF01272">
    <property type="entry name" value="GreA_GreB"/>
    <property type="match status" value="1"/>
</dbReference>
<dbReference type="Proteomes" id="UP000030106">
    <property type="component" value="Unassembled WGS sequence"/>
</dbReference>
<evidence type="ECO:0000259" key="3">
    <source>
        <dbReference type="Pfam" id="PF01272"/>
    </source>
</evidence>
<dbReference type="Pfam" id="PF14760">
    <property type="entry name" value="Rnk_N"/>
    <property type="match status" value="1"/>
</dbReference>
<keyword evidence="1" id="KW-1133">Transmembrane helix</keyword>
<dbReference type="GO" id="GO:0015128">
    <property type="term" value="F:gluconate transmembrane transporter activity"/>
    <property type="evidence" value="ECO:0007669"/>
    <property type="project" value="InterPro"/>
</dbReference>
<feature type="domain" description="Regulator of nucleoside diphosphate kinase N-terminal" evidence="4">
    <location>
        <begin position="431"/>
        <end position="469"/>
    </location>
</feature>
<feature type="transmembrane region" description="Helical" evidence="1">
    <location>
        <begin position="90"/>
        <end position="112"/>
    </location>
</feature>
<dbReference type="NCBIfam" id="NF004396">
    <property type="entry name" value="PRK05753.1"/>
    <property type="match status" value="1"/>
</dbReference>
<organism evidence="5 6">
    <name type="scientific">Beauveria bassiana D1-5</name>
    <dbReference type="NCBI Taxonomy" id="1245745"/>
    <lineage>
        <taxon>Eukaryota</taxon>
        <taxon>Fungi</taxon>
        <taxon>Dikarya</taxon>
        <taxon>Ascomycota</taxon>
        <taxon>Pezizomycotina</taxon>
        <taxon>Sordariomycetes</taxon>
        <taxon>Hypocreomycetidae</taxon>
        <taxon>Hypocreales</taxon>
        <taxon>Cordycipitaceae</taxon>
        <taxon>Beauveria</taxon>
    </lineage>
</organism>
<dbReference type="PANTHER" id="PTHR30354:SF25">
    <property type="entry name" value="INNER MEMBRANE PERMEASE YGBN"/>
    <property type="match status" value="1"/>
</dbReference>
<feature type="transmembrane region" description="Helical" evidence="1">
    <location>
        <begin position="248"/>
        <end position="267"/>
    </location>
</feature>
<feature type="transmembrane region" description="Helical" evidence="1">
    <location>
        <begin position="33"/>
        <end position="54"/>
    </location>
</feature>
<evidence type="ECO:0000313" key="6">
    <source>
        <dbReference type="Proteomes" id="UP000030106"/>
    </source>
</evidence>